<dbReference type="EMBL" id="JAAAIL010000144">
    <property type="protein sequence ID" value="KAG0279155.1"/>
    <property type="molecule type" value="Genomic_DNA"/>
</dbReference>
<protein>
    <recommendedName>
        <fullName evidence="2">Phosphatidate phosphatase APP1 catalytic domain-containing protein</fullName>
    </recommendedName>
</protein>
<name>A0AAD4H9I5_9FUNG</name>
<evidence type="ECO:0000313" key="3">
    <source>
        <dbReference type="EMBL" id="KAG0279155.1"/>
    </source>
</evidence>
<keyword evidence="4" id="KW-1185">Reference proteome</keyword>
<evidence type="ECO:0000259" key="2">
    <source>
        <dbReference type="Pfam" id="PF09949"/>
    </source>
</evidence>
<feature type="compositionally biased region" description="Polar residues" evidence="1">
    <location>
        <begin position="38"/>
        <end position="47"/>
    </location>
</feature>
<dbReference type="InterPro" id="IPR052935">
    <property type="entry name" value="Mg2+_PAP"/>
</dbReference>
<evidence type="ECO:0000313" key="4">
    <source>
        <dbReference type="Proteomes" id="UP001194580"/>
    </source>
</evidence>
<feature type="region of interest" description="Disordered" evidence="1">
    <location>
        <begin position="173"/>
        <end position="225"/>
    </location>
</feature>
<evidence type="ECO:0000256" key="1">
    <source>
        <dbReference type="SAM" id="MobiDB-lite"/>
    </source>
</evidence>
<comment type="caution">
    <text evidence="3">The sequence shown here is derived from an EMBL/GenBank/DDBJ whole genome shotgun (WGS) entry which is preliminary data.</text>
</comment>
<feature type="compositionally biased region" description="Basic and acidic residues" evidence="1">
    <location>
        <begin position="303"/>
        <end position="312"/>
    </location>
</feature>
<dbReference type="Pfam" id="PF09949">
    <property type="entry name" value="APP1_cat"/>
    <property type="match status" value="1"/>
</dbReference>
<dbReference type="InterPro" id="IPR019236">
    <property type="entry name" value="APP1_cat"/>
</dbReference>
<gene>
    <name evidence="3" type="ORF">BGZ95_002130</name>
</gene>
<sequence>MDRNPIGEQQQPLSSQQAPPLPQRQKPSEDNQEPDIATTDTVSTNNKESVDNVTDVEQHCLLFPTYATRYSRSGSKDPLDWNIRVRGWAFSKRSNRRKRLVMSVARKLAGVTKDNKVYETLESRFSISHDPAVDELMSEMHTSEGALAIAETAKDKMQLRKSLEEHRPQEYLEMSQGNSRANSPYQQQLQQQQNPSSAAALPYYSADGSPLTRVTSPESQEGSFSDRWTKGAALVKGAYRKYKPMVMAQVQNSLHGTEQEQTHSLRVLGESNDNLPGSRSSSNPGSTISDYSGDEAMSAKADLPPKAHRTDSADTIFSQTETHNENLGHGVFPTVQISSRPGGHFDGTLRVSHEDVQAHRKQSALSGLNRSKTVTGKSDESHPRFLKLHAYHPDMKEPCHGIVNLVDPEGISIISDIDDTIKETDVVAGTRIILRNTFLKDMMDVPGMAKVYKN</sequence>
<dbReference type="Proteomes" id="UP001194580">
    <property type="component" value="Unassembled WGS sequence"/>
</dbReference>
<feature type="region of interest" description="Disordered" evidence="1">
    <location>
        <begin position="1"/>
        <end position="51"/>
    </location>
</feature>
<dbReference type="AlphaFoldDB" id="A0AAD4H9I5"/>
<feature type="region of interest" description="Disordered" evidence="1">
    <location>
        <begin position="269"/>
        <end position="312"/>
    </location>
</feature>
<feature type="compositionally biased region" description="Low complexity" evidence="1">
    <location>
        <begin position="186"/>
        <end position="206"/>
    </location>
</feature>
<feature type="compositionally biased region" description="Low complexity" evidence="1">
    <location>
        <begin position="9"/>
        <end position="18"/>
    </location>
</feature>
<feature type="compositionally biased region" description="Polar residues" evidence="1">
    <location>
        <begin position="271"/>
        <end position="290"/>
    </location>
</feature>
<feature type="domain" description="Phosphatidate phosphatase APP1 catalytic" evidence="2">
    <location>
        <begin position="411"/>
        <end position="454"/>
    </location>
</feature>
<reference evidence="3" key="1">
    <citation type="journal article" date="2020" name="Fungal Divers.">
        <title>Resolving the Mortierellaceae phylogeny through synthesis of multi-gene phylogenetics and phylogenomics.</title>
        <authorList>
            <person name="Vandepol N."/>
            <person name="Liber J."/>
            <person name="Desiro A."/>
            <person name="Na H."/>
            <person name="Kennedy M."/>
            <person name="Barry K."/>
            <person name="Grigoriev I.V."/>
            <person name="Miller A.N."/>
            <person name="O'Donnell K."/>
            <person name="Stajich J.E."/>
            <person name="Bonito G."/>
        </authorList>
    </citation>
    <scope>NUCLEOTIDE SEQUENCE</scope>
    <source>
        <strain evidence="3">NRRL 28262</strain>
    </source>
</reference>
<feature type="compositionally biased region" description="Polar residues" evidence="1">
    <location>
        <begin position="212"/>
        <end position="223"/>
    </location>
</feature>
<dbReference type="GO" id="GO:0008195">
    <property type="term" value="F:phosphatidate phosphatase activity"/>
    <property type="evidence" value="ECO:0007669"/>
    <property type="project" value="InterPro"/>
</dbReference>
<accession>A0AAD4H9I5</accession>
<proteinExistence type="predicted"/>
<dbReference type="PANTHER" id="PTHR28208">
    <property type="entry name" value="PHOSPHATIDATE PHOSPHATASE APP1"/>
    <property type="match status" value="1"/>
</dbReference>
<feature type="compositionally biased region" description="Polar residues" evidence="1">
    <location>
        <begin position="175"/>
        <end position="185"/>
    </location>
</feature>
<organism evidence="3 4">
    <name type="scientific">Linnemannia exigua</name>
    <dbReference type="NCBI Taxonomy" id="604196"/>
    <lineage>
        <taxon>Eukaryota</taxon>
        <taxon>Fungi</taxon>
        <taxon>Fungi incertae sedis</taxon>
        <taxon>Mucoromycota</taxon>
        <taxon>Mortierellomycotina</taxon>
        <taxon>Mortierellomycetes</taxon>
        <taxon>Mortierellales</taxon>
        <taxon>Mortierellaceae</taxon>
        <taxon>Linnemannia</taxon>
    </lineage>
</organism>
<dbReference type="PANTHER" id="PTHR28208:SF3">
    <property type="entry name" value="PHOSPHATIDATE PHOSPHATASE APP1"/>
    <property type="match status" value="1"/>
</dbReference>
<feature type="non-terminal residue" evidence="3">
    <location>
        <position position="454"/>
    </location>
</feature>